<reference evidence="1" key="1">
    <citation type="submission" date="2021-01" db="EMBL/GenBank/DDBJ databases">
        <title>Genome public.</title>
        <authorList>
            <person name="Liu C."/>
            <person name="Sun Q."/>
        </authorList>
    </citation>
    <scope>NUCLEOTIDE SEQUENCE</scope>
    <source>
        <strain evidence="1">M6</strain>
    </source>
</reference>
<keyword evidence="2" id="KW-1185">Reference proteome</keyword>
<sequence>MDQDIHSLENSHLNSDFTATEALLDKLISYLNAQLGKPKSYKTEFNLETAQKDTTLQEIARAYQALSEEADAKREALAIAGENEQARIEILQKEYEDRKNTANVINWVVTGLCIVGSVALTVATCGGAAPLTVALTAGAISAGGGVIMAGTQSITSQWVETGDLSKTNWLDVGKCSLLGGATGFVTGFVGAGAGGFITSKLAGATITAPLVNSSSTVTRVATHFAIGSVSEVTSGTISRFASGMINTGDVGESLRQAFDSKSMLFDAVLGGAVNSVQGINKPQQSFADLMSPEDAARYNAFLENGSNSGFTPQELKAFDKLDEALLMERIDYEEVLSARKSAIPNSNGTIGNVQGLKKPQQSFADMMSPEDAARYTRWNQLRENGLDINVENDILLTNKGLRPDPSTYLSPEYIQAHLAQFDDGVSVIQTEWAFSRYSETNGFVGVPDDNTLFVMPKEFCDEVLKKQMAIWLLLKVN</sequence>
<dbReference type="RefSeq" id="WP_201427306.1">
    <property type="nucleotide sequence ID" value="NZ_JAEQMG010000055.1"/>
</dbReference>
<comment type="caution">
    <text evidence="1">The sequence shown here is derived from an EMBL/GenBank/DDBJ whole genome shotgun (WGS) entry which is preliminary data.</text>
</comment>
<evidence type="ECO:0000313" key="2">
    <source>
        <dbReference type="Proteomes" id="UP000633365"/>
    </source>
</evidence>
<organism evidence="1 2">
    <name type="scientific">Ruminococcus difficilis</name>
    <dbReference type="NCBI Taxonomy" id="2763069"/>
    <lineage>
        <taxon>Bacteria</taxon>
        <taxon>Bacillati</taxon>
        <taxon>Bacillota</taxon>
        <taxon>Clostridia</taxon>
        <taxon>Eubacteriales</taxon>
        <taxon>Oscillospiraceae</taxon>
        <taxon>Ruminococcus</taxon>
    </lineage>
</organism>
<dbReference type="AlphaFoldDB" id="A0A934U4C8"/>
<accession>A0A934U4C8</accession>
<name>A0A934U4C8_9FIRM</name>
<dbReference type="EMBL" id="JAEQMG010000055">
    <property type="protein sequence ID" value="MBK6088404.1"/>
    <property type="molecule type" value="Genomic_DNA"/>
</dbReference>
<protein>
    <submittedName>
        <fullName evidence="1">Uncharacterized protein</fullName>
    </submittedName>
</protein>
<evidence type="ECO:0000313" key="1">
    <source>
        <dbReference type="EMBL" id="MBK6088404.1"/>
    </source>
</evidence>
<proteinExistence type="predicted"/>
<dbReference type="Proteomes" id="UP000633365">
    <property type="component" value="Unassembled WGS sequence"/>
</dbReference>
<gene>
    <name evidence="1" type="ORF">JKK62_06985</name>
</gene>